<reference evidence="2" key="1">
    <citation type="submission" date="2017-09" db="EMBL/GenBank/DDBJ databases">
        <authorList>
            <person name="Varghese N."/>
            <person name="Submissions S."/>
        </authorList>
    </citation>
    <scope>NUCLEOTIDE SEQUENCE [LARGE SCALE GENOMIC DNA]</scope>
    <source>
        <strain evidence="2">DSM 25885</strain>
    </source>
</reference>
<accession>A0A285MDN9</accession>
<dbReference type="EMBL" id="OBEH01000001">
    <property type="protein sequence ID" value="SNY95285.1"/>
    <property type="molecule type" value="Genomic_DNA"/>
</dbReference>
<dbReference type="RefSeq" id="WP_097044600.1">
    <property type="nucleotide sequence ID" value="NZ_OBEH01000001.1"/>
</dbReference>
<dbReference type="AlphaFoldDB" id="A0A285MDN9"/>
<proteinExistence type="predicted"/>
<keyword evidence="2" id="KW-1185">Reference proteome</keyword>
<gene>
    <name evidence="1" type="ORF">SAMN06265377_0952</name>
</gene>
<dbReference type="Gene3D" id="2.60.120.10">
    <property type="entry name" value="Jelly Rolls"/>
    <property type="match status" value="1"/>
</dbReference>
<protein>
    <recommendedName>
        <fullName evidence="3">Cysteine dioxygenase</fullName>
    </recommendedName>
</protein>
<dbReference type="InterPro" id="IPR014710">
    <property type="entry name" value="RmlC-like_jellyroll"/>
</dbReference>
<name>A0A285MDN9_9FLAO</name>
<sequence length="231" mass="27029">MTLEIISKNHDIINLENSRNIHGCFKKTFSTLSRTKVLLENALNDKKTIERISKNLYVHQNGFHKYILYTSKSRKWRIRLHIWDEMQFNNQDIHNHTFNFTSVVVQGGLKNLIFEGDLKNSSPYHLYRYNIDNETNDSQVTSLEETKGLKLKQSIDIKKGDVYYQDASIIHKIEAAEYPTATLVLQESWIRNNSTIYRNHLSNHLISERKHAPADSKIVSKNLMKIIKSLK</sequence>
<organism evidence="1 2">
    <name type="scientific">Flagellimonas pacifica</name>
    <dbReference type="NCBI Taxonomy" id="1247520"/>
    <lineage>
        <taxon>Bacteria</taxon>
        <taxon>Pseudomonadati</taxon>
        <taxon>Bacteroidota</taxon>
        <taxon>Flavobacteriia</taxon>
        <taxon>Flavobacteriales</taxon>
        <taxon>Flavobacteriaceae</taxon>
        <taxon>Flagellimonas</taxon>
    </lineage>
</organism>
<evidence type="ECO:0000313" key="2">
    <source>
        <dbReference type="Proteomes" id="UP000219048"/>
    </source>
</evidence>
<evidence type="ECO:0008006" key="3">
    <source>
        <dbReference type="Google" id="ProtNLM"/>
    </source>
</evidence>
<dbReference type="Proteomes" id="UP000219048">
    <property type="component" value="Unassembled WGS sequence"/>
</dbReference>
<evidence type="ECO:0000313" key="1">
    <source>
        <dbReference type="EMBL" id="SNY95285.1"/>
    </source>
</evidence>